<dbReference type="InterPro" id="IPR045851">
    <property type="entry name" value="AMP-bd_C_sf"/>
</dbReference>
<dbReference type="EMBL" id="QWIR01000006">
    <property type="protein sequence ID" value="RMY95520.1"/>
    <property type="molecule type" value="Genomic_DNA"/>
</dbReference>
<dbReference type="Gene3D" id="3.30.300.30">
    <property type="match status" value="1"/>
</dbReference>
<feature type="domain" description="FAS1" evidence="3">
    <location>
        <begin position="75"/>
        <end position="223"/>
    </location>
</feature>
<sequence>MKSYTLAASLLSSSLLIATSQAQLVPFFHKPAAQANPASNQQPMANAPGIQLPPEQSSDNPSSPPPPPAAPLNNDVILSDVIGNQKAINIFAGFTRDISSVSTRLDTTGLNTTVLAPVNSAISSLPRKPWEDPEDYQRLGAAAYEGEAGSDRASQNLKRFTEAHVIPASPWKEGEKVKNLGGREMWWEVNREGKAVVQPGEVEVERVDSLLRRGEVYAVREQQDVGRLTIRPETAESASFWRFPKKLTTWQWAFENPSTSPIQYSTRNDIGSYINAETKERLDFFDVKEKATHLCTALRRHYGLQAGETVSLFSTNSIWYPVAMWATVRAGGRVNGASPAYNADEMAFALKTASTRILFTLPHSLDVAIKAASQANLPQDHIILLEGTKAGFRNIQDLITLGAQSPNPEPAWSIPQGQTNQEICGYLNFSSGTTGLPKAVMISHHNLIAQCHQLQQLQLLTPGTKYKILAIMPLFHITGLVRFCHYPVLLNGDSIMMPSAFNLSRTLQTILTYQIEELILVPPILHRLVRDRTITPHYLPDLQKIVKRWSSGSAPISPEIIQELQRMFPHTGFRQGYGATESTACISCHSEAFMGYEYATTGGLPVANTEVKVWSLEDEDDDDGGGGEEDRKGGKGRRELGPNQLGEILARGPRITMGYLDNAAATRETFGGADGFLRTGDVGYIDDLGLIHIEDRIKEMIKVKGQQVAPAELEDCLLGHERVEDCAVVGVKEGYAGERAKGFVVLKGQGLDGDEERRKVGRELLAFVRERKVRYKWLVEIEICDDIPKSSTGKLLRRMLKARDKDQKRAKGVCVSEEDVPIKARL</sequence>
<dbReference type="GO" id="GO:0016405">
    <property type="term" value="F:CoA-ligase activity"/>
    <property type="evidence" value="ECO:0007669"/>
    <property type="project" value="TreeGrafter"/>
</dbReference>
<feature type="region of interest" description="Disordered" evidence="1">
    <location>
        <begin position="616"/>
        <end position="643"/>
    </location>
</feature>
<feature type="signal peptide" evidence="2">
    <location>
        <begin position="1"/>
        <end position="22"/>
    </location>
</feature>
<evidence type="ECO:0000313" key="4">
    <source>
        <dbReference type="EMBL" id="RMY95520.1"/>
    </source>
</evidence>
<name>A0A3M7G342_HORWE</name>
<protein>
    <recommendedName>
        <fullName evidence="3">FAS1 domain-containing protein</fullName>
    </recommendedName>
</protein>
<keyword evidence="2" id="KW-0732">Signal</keyword>
<dbReference type="PANTHER" id="PTHR24096">
    <property type="entry name" value="LONG-CHAIN-FATTY-ACID--COA LIGASE"/>
    <property type="match status" value="1"/>
</dbReference>
<feature type="compositionally biased region" description="Low complexity" evidence="1">
    <location>
        <begin position="34"/>
        <end position="61"/>
    </location>
</feature>
<dbReference type="VEuPathDB" id="FungiDB:BTJ68_00788"/>
<evidence type="ECO:0000313" key="5">
    <source>
        <dbReference type="Proteomes" id="UP000268823"/>
    </source>
</evidence>
<dbReference type="Proteomes" id="UP000268823">
    <property type="component" value="Unassembled WGS sequence"/>
</dbReference>
<proteinExistence type="predicted"/>
<feature type="chain" id="PRO_5018081077" description="FAS1 domain-containing protein" evidence="2">
    <location>
        <begin position="23"/>
        <end position="826"/>
    </location>
</feature>
<dbReference type="InterPro" id="IPR025110">
    <property type="entry name" value="AMP-bd_C"/>
</dbReference>
<dbReference type="SUPFAM" id="SSF82153">
    <property type="entry name" value="FAS1 domain"/>
    <property type="match status" value="1"/>
</dbReference>
<dbReference type="Gene3D" id="3.40.50.12780">
    <property type="entry name" value="N-terminal domain of ligase-like"/>
    <property type="match status" value="1"/>
</dbReference>
<dbReference type="AlphaFoldDB" id="A0A3M7G342"/>
<feature type="compositionally biased region" description="Basic and acidic residues" evidence="1">
    <location>
        <begin position="628"/>
        <end position="640"/>
    </location>
</feature>
<dbReference type="PROSITE" id="PS00455">
    <property type="entry name" value="AMP_BINDING"/>
    <property type="match status" value="1"/>
</dbReference>
<dbReference type="OrthoDB" id="6509636at2759"/>
<evidence type="ECO:0000256" key="2">
    <source>
        <dbReference type="SAM" id="SignalP"/>
    </source>
</evidence>
<gene>
    <name evidence="4" type="ORF">D0861_00743</name>
</gene>
<comment type="caution">
    <text evidence="4">The sequence shown here is derived from an EMBL/GenBank/DDBJ whole genome shotgun (WGS) entry which is preliminary data.</text>
</comment>
<dbReference type="InterPro" id="IPR000782">
    <property type="entry name" value="FAS1_domain"/>
</dbReference>
<feature type="compositionally biased region" description="Acidic residues" evidence="1">
    <location>
        <begin position="616"/>
        <end position="627"/>
    </location>
</feature>
<dbReference type="Pfam" id="PF13193">
    <property type="entry name" value="AMP-binding_C"/>
    <property type="match status" value="1"/>
</dbReference>
<accession>A0A3M7G342</accession>
<reference evidence="4 5" key="1">
    <citation type="journal article" date="2018" name="BMC Genomics">
        <title>Genomic evidence for intraspecific hybridization in a clonal and extremely halotolerant yeast.</title>
        <authorList>
            <person name="Gostincar C."/>
            <person name="Stajich J.E."/>
            <person name="Zupancic J."/>
            <person name="Zalar P."/>
            <person name="Gunde-Cimerman N."/>
        </authorList>
    </citation>
    <scope>NUCLEOTIDE SEQUENCE [LARGE SCALE GENOMIC DNA]</scope>
    <source>
        <strain evidence="4 5">EXF-2788</strain>
    </source>
</reference>
<dbReference type="InterPro" id="IPR020845">
    <property type="entry name" value="AMP-binding_CS"/>
</dbReference>
<feature type="region of interest" description="Disordered" evidence="1">
    <location>
        <begin position="34"/>
        <end position="74"/>
    </location>
</feature>
<dbReference type="InterPro" id="IPR042099">
    <property type="entry name" value="ANL_N_sf"/>
</dbReference>
<organism evidence="4 5">
    <name type="scientific">Hortaea werneckii</name>
    <name type="common">Black yeast</name>
    <name type="synonym">Cladosporium werneckii</name>
    <dbReference type="NCBI Taxonomy" id="91943"/>
    <lineage>
        <taxon>Eukaryota</taxon>
        <taxon>Fungi</taxon>
        <taxon>Dikarya</taxon>
        <taxon>Ascomycota</taxon>
        <taxon>Pezizomycotina</taxon>
        <taxon>Dothideomycetes</taxon>
        <taxon>Dothideomycetidae</taxon>
        <taxon>Mycosphaerellales</taxon>
        <taxon>Teratosphaeriaceae</taxon>
        <taxon>Hortaea</taxon>
    </lineage>
</organism>
<dbReference type="SUPFAM" id="SSF56801">
    <property type="entry name" value="Acetyl-CoA synthetase-like"/>
    <property type="match status" value="1"/>
</dbReference>
<dbReference type="Pfam" id="PF00501">
    <property type="entry name" value="AMP-binding"/>
    <property type="match status" value="1"/>
</dbReference>
<evidence type="ECO:0000256" key="1">
    <source>
        <dbReference type="SAM" id="MobiDB-lite"/>
    </source>
</evidence>
<dbReference type="InterPro" id="IPR036378">
    <property type="entry name" value="FAS1_dom_sf"/>
</dbReference>
<dbReference type="PANTHER" id="PTHR24096:SF422">
    <property type="entry name" value="BCDNA.GH02901"/>
    <property type="match status" value="1"/>
</dbReference>
<dbReference type="InterPro" id="IPR000873">
    <property type="entry name" value="AMP-dep_synth/lig_dom"/>
</dbReference>
<evidence type="ECO:0000259" key="3">
    <source>
        <dbReference type="PROSITE" id="PS50213"/>
    </source>
</evidence>
<dbReference type="PROSITE" id="PS50213">
    <property type="entry name" value="FAS1"/>
    <property type="match status" value="1"/>
</dbReference>